<accession>A0ABM1BMM1</accession>
<sequence>MKLLIVLALVAVSQAVVLHRPGYYYPGYYYGLGMSTQYRNQDTIGNYNFGYDEDHLAGGSYRREHGTGYGNVKVGSYGLREADGNIRHVDYVADGAGFRVKMRTSGDVPEKTAANVEVSKIEPVEVKPVKPVVQYAPHHYNWAAPHYSWGYPYKYVV</sequence>
<keyword evidence="4" id="KW-1185">Reference proteome</keyword>
<evidence type="ECO:0000256" key="2">
    <source>
        <dbReference type="PROSITE-ProRule" id="PRU00497"/>
    </source>
</evidence>
<evidence type="ECO:0000313" key="5">
    <source>
        <dbReference type="RefSeq" id="XP_013785068.1"/>
    </source>
</evidence>
<gene>
    <name evidence="5" type="primary">LOC106469149</name>
</gene>
<reference evidence="5" key="1">
    <citation type="submission" date="2025-08" db="UniProtKB">
        <authorList>
            <consortium name="RefSeq"/>
        </authorList>
    </citation>
    <scope>IDENTIFICATION</scope>
    <source>
        <tissue evidence="5">Muscle</tissue>
    </source>
</reference>
<evidence type="ECO:0000256" key="3">
    <source>
        <dbReference type="SAM" id="SignalP"/>
    </source>
</evidence>
<proteinExistence type="predicted"/>
<dbReference type="Pfam" id="PF00379">
    <property type="entry name" value="Chitin_bind_4"/>
    <property type="match status" value="1"/>
</dbReference>
<dbReference type="PROSITE" id="PS00233">
    <property type="entry name" value="CHIT_BIND_RR_1"/>
    <property type="match status" value="1"/>
</dbReference>
<dbReference type="PANTHER" id="PTHR10380:SF173">
    <property type="entry name" value="CUTICULAR PROTEIN 47EF, ISOFORM C-RELATED"/>
    <property type="match status" value="1"/>
</dbReference>
<dbReference type="PROSITE" id="PS51155">
    <property type="entry name" value="CHIT_BIND_RR_2"/>
    <property type="match status" value="1"/>
</dbReference>
<protein>
    <submittedName>
        <fullName evidence="5">Cuticle protein 14-like</fullName>
    </submittedName>
</protein>
<evidence type="ECO:0000256" key="1">
    <source>
        <dbReference type="ARBA" id="ARBA00022460"/>
    </source>
</evidence>
<dbReference type="Proteomes" id="UP000694941">
    <property type="component" value="Unplaced"/>
</dbReference>
<dbReference type="InterPro" id="IPR000618">
    <property type="entry name" value="Insect_cuticle"/>
</dbReference>
<evidence type="ECO:0000313" key="4">
    <source>
        <dbReference type="Proteomes" id="UP000694941"/>
    </source>
</evidence>
<feature type="signal peptide" evidence="3">
    <location>
        <begin position="1"/>
        <end position="15"/>
    </location>
</feature>
<dbReference type="GeneID" id="106469149"/>
<name>A0ABM1BMM1_LIMPO</name>
<feature type="chain" id="PRO_5047197009" evidence="3">
    <location>
        <begin position="16"/>
        <end position="157"/>
    </location>
</feature>
<dbReference type="PANTHER" id="PTHR10380">
    <property type="entry name" value="CUTICLE PROTEIN"/>
    <property type="match status" value="1"/>
</dbReference>
<organism evidence="4 5">
    <name type="scientific">Limulus polyphemus</name>
    <name type="common">Atlantic horseshoe crab</name>
    <dbReference type="NCBI Taxonomy" id="6850"/>
    <lineage>
        <taxon>Eukaryota</taxon>
        <taxon>Metazoa</taxon>
        <taxon>Ecdysozoa</taxon>
        <taxon>Arthropoda</taxon>
        <taxon>Chelicerata</taxon>
        <taxon>Merostomata</taxon>
        <taxon>Xiphosura</taxon>
        <taxon>Limulidae</taxon>
        <taxon>Limulus</taxon>
    </lineage>
</organism>
<dbReference type="InterPro" id="IPR031311">
    <property type="entry name" value="CHIT_BIND_RR_consensus"/>
</dbReference>
<keyword evidence="3" id="KW-0732">Signal</keyword>
<dbReference type="InterPro" id="IPR050468">
    <property type="entry name" value="Cuticle_Struct_Prot"/>
</dbReference>
<dbReference type="RefSeq" id="XP_013785068.1">
    <property type="nucleotide sequence ID" value="XM_013929614.2"/>
</dbReference>
<keyword evidence="1 2" id="KW-0193">Cuticle</keyword>